<dbReference type="AlphaFoldDB" id="A0A6S6WNR4"/>
<dbReference type="GO" id="GO:0005737">
    <property type="term" value="C:cytoplasm"/>
    <property type="evidence" value="ECO:0007669"/>
    <property type="project" value="UniProtKB-SubCell"/>
</dbReference>
<feature type="domain" description="RecX first three-helical" evidence="7">
    <location>
        <begin position="12"/>
        <end position="46"/>
    </location>
</feature>
<dbReference type="Pfam" id="PF21982">
    <property type="entry name" value="RecX_HTH1"/>
    <property type="match status" value="1"/>
</dbReference>
<organism evidence="8 9">
    <name type="scientific">Pseudidiomarina piscicola</name>
    <dbReference type="NCBI Taxonomy" id="2614830"/>
    <lineage>
        <taxon>Bacteria</taxon>
        <taxon>Pseudomonadati</taxon>
        <taxon>Pseudomonadota</taxon>
        <taxon>Gammaproteobacteria</taxon>
        <taxon>Alteromonadales</taxon>
        <taxon>Idiomarinaceae</taxon>
        <taxon>Pseudidiomarina</taxon>
    </lineage>
</organism>
<evidence type="ECO:0000256" key="2">
    <source>
        <dbReference type="ARBA" id="ARBA00009695"/>
    </source>
</evidence>
<dbReference type="HAMAP" id="MF_01114">
    <property type="entry name" value="RecX"/>
    <property type="match status" value="1"/>
</dbReference>
<dbReference type="InterPro" id="IPR053926">
    <property type="entry name" value="RecX_HTH_1st"/>
</dbReference>
<keyword evidence="4 5" id="KW-0963">Cytoplasm</keyword>
<evidence type="ECO:0000259" key="6">
    <source>
        <dbReference type="Pfam" id="PF21981"/>
    </source>
</evidence>
<gene>
    <name evidence="5 8" type="primary">recX</name>
    <name evidence="8" type="ORF">PSI9734_00945</name>
</gene>
<dbReference type="InterPro" id="IPR053925">
    <property type="entry name" value="RecX_HTH_3rd"/>
</dbReference>
<dbReference type="Proteomes" id="UP000481517">
    <property type="component" value="Unassembled WGS sequence"/>
</dbReference>
<reference evidence="8 9" key="1">
    <citation type="submission" date="2020-02" db="EMBL/GenBank/DDBJ databases">
        <authorList>
            <person name="Rodrigo-Torres L."/>
            <person name="Arahal R. D."/>
            <person name="Lucena T."/>
        </authorList>
    </citation>
    <scope>NUCLEOTIDE SEQUENCE [LARGE SCALE GENOMIC DNA]</scope>
    <source>
        <strain evidence="8 9">CECT 9734</strain>
    </source>
</reference>
<evidence type="ECO:0000259" key="7">
    <source>
        <dbReference type="Pfam" id="PF21982"/>
    </source>
</evidence>
<protein>
    <recommendedName>
        <fullName evidence="3 5">Regulatory protein RecX</fullName>
    </recommendedName>
</protein>
<dbReference type="Gene3D" id="1.10.10.10">
    <property type="entry name" value="Winged helix-like DNA-binding domain superfamily/Winged helix DNA-binding domain"/>
    <property type="match status" value="3"/>
</dbReference>
<feature type="domain" description="RecX third three-helical" evidence="6">
    <location>
        <begin position="103"/>
        <end position="146"/>
    </location>
</feature>
<evidence type="ECO:0000256" key="4">
    <source>
        <dbReference type="ARBA" id="ARBA00022490"/>
    </source>
</evidence>
<evidence type="ECO:0000256" key="5">
    <source>
        <dbReference type="HAMAP-Rule" id="MF_01114"/>
    </source>
</evidence>
<dbReference type="RefSeq" id="WP_173919922.1">
    <property type="nucleotide sequence ID" value="NZ_CADCXY010000001.1"/>
</dbReference>
<dbReference type="Pfam" id="PF21981">
    <property type="entry name" value="RecX_HTH3"/>
    <property type="match status" value="1"/>
</dbReference>
<accession>A0A6S6WNR4</accession>
<evidence type="ECO:0000256" key="1">
    <source>
        <dbReference type="ARBA" id="ARBA00004496"/>
    </source>
</evidence>
<comment type="similarity">
    <text evidence="2 5">Belongs to the RecX family.</text>
</comment>
<evidence type="ECO:0000256" key="3">
    <source>
        <dbReference type="ARBA" id="ARBA00018111"/>
    </source>
</evidence>
<dbReference type="InterPro" id="IPR036388">
    <property type="entry name" value="WH-like_DNA-bd_sf"/>
</dbReference>
<evidence type="ECO:0000313" key="8">
    <source>
        <dbReference type="EMBL" id="CAB0150391.1"/>
    </source>
</evidence>
<sequence>MSEDDQQQADEVCVRLLGRREHSAHELKQKLCQRGFSDAVIKQALATAQEHGWQSDERFAEIWLRQQLASGNGWMKIKAAAGVKGINAELLIELVERADPDWVELCYDKLQRKFGQQPPATRQERDKIMRHLQNRGFRFGEIKAALDRQQQPDESI</sequence>
<dbReference type="GO" id="GO:0006282">
    <property type="term" value="P:regulation of DNA repair"/>
    <property type="evidence" value="ECO:0007669"/>
    <property type="project" value="UniProtKB-UniRule"/>
</dbReference>
<dbReference type="PANTHER" id="PTHR33602:SF1">
    <property type="entry name" value="REGULATORY PROTEIN RECX FAMILY PROTEIN"/>
    <property type="match status" value="1"/>
</dbReference>
<dbReference type="InterPro" id="IPR003783">
    <property type="entry name" value="Regulatory_RecX"/>
</dbReference>
<proteinExistence type="inferred from homology"/>
<comment type="function">
    <text evidence="5">Modulates RecA activity.</text>
</comment>
<dbReference type="PANTHER" id="PTHR33602">
    <property type="entry name" value="REGULATORY PROTEIN RECX FAMILY PROTEIN"/>
    <property type="match status" value="1"/>
</dbReference>
<dbReference type="EMBL" id="CADCXY010000001">
    <property type="protein sequence ID" value="CAB0150391.1"/>
    <property type="molecule type" value="Genomic_DNA"/>
</dbReference>
<comment type="subcellular location">
    <subcellularLocation>
        <location evidence="1 5">Cytoplasm</location>
    </subcellularLocation>
</comment>
<keyword evidence="9" id="KW-1185">Reference proteome</keyword>
<evidence type="ECO:0000313" key="9">
    <source>
        <dbReference type="Proteomes" id="UP000481517"/>
    </source>
</evidence>
<name>A0A6S6WNR4_9GAMM</name>